<feature type="domain" description="Ribosomal RNA-processing protein 7 C-terminal" evidence="4">
    <location>
        <begin position="247"/>
        <end position="331"/>
    </location>
</feature>
<protein>
    <submittedName>
        <fullName evidence="6">Ribosomal RNA-processing protein 7 C-terminal domain-containing protein</fullName>
    </submittedName>
</protein>
<reference evidence="6" key="1">
    <citation type="submission" date="2022-11" db="UniProtKB">
        <authorList>
            <consortium name="WormBaseParasite"/>
        </authorList>
    </citation>
    <scope>IDENTIFICATION</scope>
</reference>
<keyword evidence="5" id="KW-1185">Reference proteome</keyword>
<dbReference type="Proteomes" id="UP000887574">
    <property type="component" value="Unplaced"/>
</dbReference>
<evidence type="ECO:0000256" key="1">
    <source>
        <dbReference type="ARBA" id="ARBA00006110"/>
    </source>
</evidence>
<keyword evidence="2" id="KW-0175">Coiled coil</keyword>
<comment type="similarity">
    <text evidence="1">Belongs to the RRP7 family.</text>
</comment>
<evidence type="ECO:0000256" key="2">
    <source>
        <dbReference type="SAM" id="Coils"/>
    </source>
</evidence>
<dbReference type="WBParaSite" id="jg12690">
    <property type="protein sequence ID" value="jg12690"/>
    <property type="gene ID" value="jg12690"/>
</dbReference>
<dbReference type="GO" id="GO:0034456">
    <property type="term" value="C:UTP-C complex"/>
    <property type="evidence" value="ECO:0007669"/>
    <property type="project" value="TreeGrafter"/>
</dbReference>
<evidence type="ECO:0000313" key="5">
    <source>
        <dbReference type="Proteomes" id="UP000887574"/>
    </source>
</evidence>
<dbReference type="Pfam" id="PF12923">
    <property type="entry name" value="RRP7"/>
    <property type="match status" value="1"/>
</dbReference>
<dbReference type="PANTHER" id="PTHR13191">
    <property type="entry name" value="RIBOSOMAL RNA PROCESSING PROTEIN 7-RELATED"/>
    <property type="match status" value="1"/>
</dbReference>
<dbReference type="GO" id="GO:0032545">
    <property type="term" value="C:CURI complex"/>
    <property type="evidence" value="ECO:0007669"/>
    <property type="project" value="TreeGrafter"/>
</dbReference>
<dbReference type="GO" id="GO:0006364">
    <property type="term" value="P:rRNA processing"/>
    <property type="evidence" value="ECO:0007669"/>
    <property type="project" value="TreeGrafter"/>
</dbReference>
<name>A0A915CVT6_9BILA</name>
<dbReference type="PANTHER" id="PTHR13191:SF0">
    <property type="entry name" value="RIBOSOMAL RNA-PROCESSING PROTEIN 7 HOMOLOG A-RELATED"/>
    <property type="match status" value="1"/>
</dbReference>
<evidence type="ECO:0000259" key="4">
    <source>
        <dbReference type="Pfam" id="PF12923"/>
    </source>
</evidence>
<dbReference type="AlphaFoldDB" id="A0A915CVT6"/>
<organism evidence="5 6">
    <name type="scientific">Ditylenchus dipsaci</name>
    <dbReference type="NCBI Taxonomy" id="166011"/>
    <lineage>
        <taxon>Eukaryota</taxon>
        <taxon>Metazoa</taxon>
        <taxon>Ecdysozoa</taxon>
        <taxon>Nematoda</taxon>
        <taxon>Chromadorea</taxon>
        <taxon>Rhabditida</taxon>
        <taxon>Tylenchina</taxon>
        <taxon>Tylenchomorpha</taxon>
        <taxon>Sphaerularioidea</taxon>
        <taxon>Anguinidae</taxon>
        <taxon>Anguininae</taxon>
        <taxon>Ditylenchus</taxon>
    </lineage>
</organism>
<dbReference type="InterPro" id="IPR024326">
    <property type="entry name" value="RRP7_C"/>
</dbReference>
<evidence type="ECO:0000313" key="6">
    <source>
        <dbReference type="WBParaSite" id="jg12690"/>
    </source>
</evidence>
<accession>A0A915CVT6</accession>
<evidence type="ECO:0000256" key="3">
    <source>
        <dbReference type="SAM" id="MobiDB-lite"/>
    </source>
</evidence>
<feature type="coiled-coil region" evidence="2">
    <location>
        <begin position="254"/>
        <end position="281"/>
    </location>
</feature>
<dbReference type="GO" id="GO:0000028">
    <property type="term" value="P:ribosomal small subunit assembly"/>
    <property type="evidence" value="ECO:0007669"/>
    <property type="project" value="TreeGrafter"/>
</dbReference>
<feature type="region of interest" description="Disordered" evidence="3">
    <location>
        <begin position="311"/>
        <end position="335"/>
    </location>
</feature>
<feature type="region of interest" description="Disordered" evidence="3">
    <location>
        <begin position="86"/>
        <end position="110"/>
    </location>
</feature>
<dbReference type="InterPro" id="IPR040446">
    <property type="entry name" value="RRP7"/>
</dbReference>
<proteinExistence type="inferred from homology"/>
<sequence>MGSSRLGKVCKCVEASTSRYAYHYVEKNFDDPVTLRFPMDSTKPSIKSGARSKSRADSPISSSLLNSCFQNATQFRLRQFEMRVTGKDKRSEKASSLKDPKKVKDSKKNISDVPIEESNVLLLKALSFHVRDKKRVTRALFLKHDPTNQCSLSLANVPPFLSKDDVETLMARAIQDCSGDKSKNNSRGQNISAGYRTGSIVFQSVDHAKCLLNKCESLPSISLEELGAGRSLQTGLAKYVDEYNSKLMPVDQLLKSVNEAVAAYDDQKAAEEEKIQRITSQPDEEGWVTVTKNDKLSFRGKINSKRSMEFAEDDNLVDAEKNSSEHPKKKKQPVG</sequence>